<feature type="transmembrane region" description="Helical" evidence="1">
    <location>
        <begin position="342"/>
        <end position="360"/>
    </location>
</feature>
<dbReference type="RefSeq" id="WP_115825280.1">
    <property type="nucleotide sequence ID" value="NZ_QTUB01000001.1"/>
</dbReference>
<proteinExistence type="predicted"/>
<dbReference type="Proteomes" id="UP000256294">
    <property type="component" value="Unassembled WGS sequence"/>
</dbReference>
<evidence type="ECO:0000313" key="2">
    <source>
        <dbReference type="EMBL" id="REF25612.1"/>
    </source>
</evidence>
<dbReference type="EMBL" id="QTUB01000001">
    <property type="protein sequence ID" value="REF25612.1"/>
    <property type="molecule type" value="Genomic_DNA"/>
</dbReference>
<feature type="transmembrane region" description="Helical" evidence="1">
    <location>
        <begin position="78"/>
        <end position="97"/>
    </location>
</feature>
<evidence type="ECO:0000313" key="3">
    <source>
        <dbReference type="Proteomes" id="UP000256294"/>
    </source>
</evidence>
<evidence type="ECO:0008006" key="4">
    <source>
        <dbReference type="Google" id="ProtNLM"/>
    </source>
</evidence>
<name>A0A3D9U809_9GAMM</name>
<reference evidence="2 3" key="1">
    <citation type="submission" date="2018-08" db="EMBL/GenBank/DDBJ databases">
        <title>Genomic Encyclopedia of Archaeal and Bacterial Type Strains, Phase II (KMG-II): from individual species to whole genera.</title>
        <authorList>
            <person name="Goeker M."/>
        </authorList>
    </citation>
    <scope>NUCLEOTIDE SEQUENCE [LARGE SCALE GENOMIC DNA]</scope>
    <source>
        <strain evidence="2 3">DSM 17905</strain>
    </source>
</reference>
<comment type="caution">
    <text evidence="2">The sequence shown here is derived from an EMBL/GenBank/DDBJ whole genome shotgun (WGS) entry which is preliminary data.</text>
</comment>
<dbReference type="AlphaFoldDB" id="A0A3D9U809"/>
<feature type="transmembrane region" description="Helical" evidence="1">
    <location>
        <begin position="164"/>
        <end position="183"/>
    </location>
</feature>
<feature type="transmembrane region" description="Helical" evidence="1">
    <location>
        <begin position="195"/>
        <end position="214"/>
    </location>
</feature>
<feature type="transmembrane region" description="Helical" evidence="1">
    <location>
        <begin position="366"/>
        <end position="386"/>
    </location>
</feature>
<sequence>MSGMKSRLSFYIMVPVLVQLALFYLCFNVTEGMVSYSLFYAGSILFLVCFAELIFRRKIDYSSLYENIYGNIAPIDKLVLKSLGFLILLLFPLDVYFNGFKLLDPVSYAEFYGAGRFVRHVTSLCWMLVPIAYIIRRENPWIARFFILFSVLLPIMMIDRNRLLTSFFCYFFILYARFRSTSVRSHPSEFRKVKFGLYSLLILLPTIFVVIGFYRSGTSFSIESSGDSIVYGKFPLTAFFDIMPSSIKQILLYITTPILNFTHVASTGFLNDQFLLSQISPFSREEFPMYPYSPVLIARYNVGTEFFPFLLFGGLPLVFMAMFFVILVFGAVFYWFCKTQGIYAWLLFLKLAYFMLFLGFAPQFYILLNIMSTVLIFLLYLFSNFLKFFMLSHIGKPIGERQQ</sequence>
<gene>
    <name evidence="2" type="ORF">BDD26_0110</name>
</gene>
<keyword evidence="1" id="KW-0472">Membrane</keyword>
<keyword evidence="1" id="KW-1133">Transmembrane helix</keyword>
<feature type="transmembrane region" description="Helical" evidence="1">
    <location>
        <begin position="36"/>
        <end position="55"/>
    </location>
</feature>
<keyword evidence="1" id="KW-0812">Transmembrane</keyword>
<feature type="transmembrane region" description="Helical" evidence="1">
    <location>
        <begin position="141"/>
        <end position="158"/>
    </location>
</feature>
<protein>
    <recommendedName>
        <fullName evidence="4">Oligosaccharide repeat unit polymerase</fullName>
    </recommendedName>
</protein>
<feature type="transmembrane region" description="Helical" evidence="1">
    <location>
        <begin position="309"/>
        <end position="335"/>
    </location>
</feature>
<evidence type="ECO:0000256" key="1">
    <source>
        <dbReference type="SAM" id="Phobius"/>
    </source>
</evidence>
<feature type="transmembrane region" description="Helical" evidence="1">
    <location>
        <begin position="117"/>
        <end position="134"/>
    </location>
</feature>
<feature type="transmembrane region" description="Helical" evidence="1">
    <location>
        <begin position="12"/>
        <end position="30"/>
    </location>
</feature>
<keyword evidence="3" id="KW-1185">Reference proteome</keyword>
<accession>A0A3D9U809</accession>
<organism evidence="2 3">
    <name type="scientific">Xenorhabdus cabanillasii</name>
    <dbReference type="NCBI Taxonomy" id="351673"/>
    <lineage>
        <taxon>Bacteria</taxon>
        <taxon>Pseudomonadati</taxon>
        <taxon>Pseudomonadota</taxon>
        <taxon>Gammaproteobacteria</taxon>
        <taxon>Enterobacterales</taxon>
        <taxon>Morganellaceae</taxon>
        <taxon>Xenorhabdus</taxon>
    </lineage>
</organism>